<dbReference type="Proteomes" id="UP000295277">
    <property type="component" value="Unassembled WGS sequence"/>
</dbReference>
<accession>A0A4R1YNA3</accession>
<name>A0A4R1YNA3_9RHOB</name>
<keyword evidence="2" id="KW-1185">Reference proteome</keyword>
<dbReference type="EMBL" id="SLVM01000023">
    <property type="protein sequence ID" value="TCM79286.1"/>
    <property type="molecule type" value="Genomic_DNA"/>
</dbReference>
<organism evidence="1 2">
    <name type="scientific">Rhodovulum steppense</name>
    <dbReference type="NCBI Taxonomy" id="540251"/>
    <lineage>
        <taxon>Bacteria</taxon>
        <taxon>Pseudomonadati</taxon>
        <taxon>Pseudomonadota</taxon>
        <taxon>Alphaproteobacteria</taxon>
        <taxon>Rhodobacterales</taxon>
        <taxon>Paracoccaceae</taxon>
        <taxon>Rhodovulum</taxon>
    </lineage>
</organism>
<dbReference type="OrthoDB" id="7592870at2"/>
<dbReference type="AlphaFoldDB" id="A0A4R1YNA3"/>
<gene>
    <name evidence="1" type="ORF">EV216_12339</name>
</gene>
<dbReference type="RefSeq" id="WP_132696168.1">
    <property type="nucleotide sequence ID" value="NZ_SLVM01000023.1"/>
</dbReference>
<evidence type="ECO:0000313" key="2">
    <source>
        <dbReference type="Proteomes" id="UP000295277"/>
    </source>
</evidence>
<protein>
    <submittedName>
        <fullName evidence="1">Uncharacterized protein</fullName>
    </submittedName>
</protein>
<proteinExistence type="predicted"/>
<evidence type="ECO:0000313" key="1">
    <source>
        <dbReference type="EMBL" id="TCM79286.1"/>
    </source>
</evidence>
<comment type="caution">
    <text evidence="1">The sequence shown here is derived from an EMBL/GenBank/DDBJ whole genome shotgun (WGS) entry which is preliminary data.</text>
</comment>
<reference evidence="1 2" key="1">
    <citation type="submission" date="2019-03" db="EMBL/GenBank/DDBJ databases">
        <title>Genomic Encyclopedia of Type Strains, Phase IV (KMG-IV): sequencing the most valuable type-strain genomes for metagenomic binning, comparative biology and taxonomic classification.</title>
        <authorList>
            <person name="Goeker M."/>
        </authorList>
    </citation>
    <scope>NUCLEOTIDE SEQUENCE [LARGE SCALE GENOMIC DNA]</scope>
    <source>
        <strain evidence="1 2">DSM 21153</strain>
    </source>
</reference>
<sequence length="110" mass="12159">MAWKWYEIETYKASVGGPAYYGLIQLNGPGFYAGLSFRKSGPLPDASAPTTYGQRFYGYLDFQQMPVMLDILRNEAPVRFGWNDANPNDFHLMTGNEPVGEGDGVLARGG</sequence>